<feature type="transmembrane region" description="Helical" evidence="1">
    <location>
        <begin position="68"/>
        <end position="86"/>
    </location>
</feature>
<keyword evidence="1" id="KW-1133">Transmembrane helix</keyword>
<sequence length="120" mass="12176">MTCTHAGMAVDAAVGGGPIARFAATGTAVLLIALGIAAPSIRQDSAFWMRGVLGMPGDADTRMRALRFASRLLLGSGAVVLIAALIAPEPALLPVMLAAAVLPGPVAYAYAWRTAGVYGR</sequence>
<reference evidence="2 3" key="1">
    <citation type="submission" date="2020-08" db="EMBL/GenBank/DDBJ databases">
        <title>Sequencing the genomes of 1000 actinobacteria strains.</title>
        <authorList>
            <person name="Klenk H.-P."/>
        </authorList>
    </citation>
    <scope>NUCLEOTIDE SEQUENCE [LARGE SCALE GENOMIC DNA]</scope>
    <source>
        <strain evidence="2 3">DSM 43768</strain>
    </source>
</reference>
<name>A0A7X0U0G5_9ACTN</name>
<dbReference type="AlphaFoldDB" id="A0A7X0U0G5"/>
<organism evidence="2 3">
    <name type="scientific">Nonomuraea rubra</name>
    <dbReference type="NCBI Taxonomy" id="46180"/>
    <lineage>
        <taxon>Bacteria</taxon>
        <taxon>Bacillati</taxon>
        <taxon>Actinomycetota</taxon>
        <taxon>Actinomycetes</taxon>
        <taxon>Streptosporangiales</taxon>
        <taxon>Streptosporangiaceae</taxon>
        <taxon>Nonomuraea</taxon>
    </lineage>
</organism>
<keyword evidence="3" id="KW-1185">Reference proteome</keyword>
<dbReference type="RefSeq" id="WP_185104637.1">
    <property type="nucleotide sequence ID" value="NZ_BAAAXY010000204.1"/>
</dbReference>
<keyword evidence="1" id="KW-0812">Transmembrane</keyword>
<evidence type="ECO:0000313" key="3">
    <source>
        <dbReference type="Proteomes" id="UP000565579"/>
    </source>
</evidence>
<gene>
    <name evidence="2" type="ORF">HD593_005144</name>
</gene>
<feature type="transmembrane region" description="Helical" evidence="1">
    <location>
        <begin position="92"/>
        <end position="111"/>
    </location>
</feature>
<evidence type="ECO:0000313" key="2">
    <source>
        <dbReference type="EMBL" id="MBB6550349.1"/>
    </source>
</evidence>
<accession>A0A7X0U0G5</accession>
<feature type="transmembrane region" description="Helical" evidence="1">
    <location>
        <begin position="19"/>
        <end position="41"/>
    </location>
</feature>
<protein>
    <submittedName>
        <fullName evidence="2">Putative membrane protein</fullName>
    </submittedName>
</protein>
<proteinExistence type="predicted"/>
<dbReference type="EMBL" id="JACHMI010000001">
    <property type="protein sequence ID" value="MBB6550349.1"/>
    <property type="molecule type" value="Genomic_DNA"/>
</dbReference>
<comment type="caution">
    <text evidence="2">The sequence shown here is derived from an EMBL/GenBank/DDBJ whole genome shotgun (WGS) entry which is preliminary data.</text>
</comment>
<dbReference type="Proteomes" id="UP000565579">
    <property type="component" value="Unassembled WGS sequence"/>
</dbReference>
<keyword evidence="1" id="KW-0472">Membrane</keyword>
<evidence type="ECO:0000256" key="1">
    <source>
        <dbReference type="SAM" id="Phobius"/>
    </source>
</evidence>